<accession>A0A9Q3P3C5</accession>
<reference evidence="2" key="1">
    <citation type="submission" date="2021-03" db="EMBL/GenBank/DDBJ databases">
        <title>Draft genome sequence of rust myrtle Austropuccinia psidii MF-1, a brazilian biotype.</title>
        <authorList>
            <person name="Quecine M.C."/>
            <person name="Pachon D.M.R."/>
            <person name="Bonatelli M.L."/>
            <person name="Correr F.H."/>
            <person name="Franceschini L.M."/>
            <person name="Leite T.F."/>
            <person name="Margarido G.R.A."/>
            <person name="Almeida C.A."/>
            <person name="Ferrarezi J.A."/>
            <person name="Labate C.A."/>
        </authorList>
    </citation>
    <scope>NUCLEOTIDE SEQUENCE</scope>
    <source>
        <strain evidence="2">MF-1</strain>
    </source>
</reference>
<proteinExistence type="predicted"/>
<protein>
    <submittedName>
        <fullName evidence="2">Uncharacterized protein</fullName>
    </submittedName>
</protein>
<evidence type="ECO:0000313" key="2">
    <source>
        <dbReference type="EMBL" id="MBW0547822.1"/>
    </source>
</evidence>
<name>A0A9Q3P3C5_9BASI</name>
<gene>
    <name evidence="2" type="ORF">O181_087537</name>
</gene>
<feature type="region of interest" description="Disordered" evidence="1">
    <location>
        <begin position="1"/>
        <end position="20"/>
    </location>
</feature>
<dbReference type="EMBL" id="AVOT02052921">
    <property type="protein sequence ID" value="MBW0547822.1"/>
    <property type="molecule type" value="Genomic_DNA"/>
</dbReference>
<keyword evidence="3" id="KW-1185">Reference proteome</keyword>
<dbReference type="AlphaFoldDB" id="A0A9Q3P3C5"/>
<feature type="compositionally biased region" description="Low complexity" evidence="1">
    <location>
        <begin position="11"/>
        <end position="20"/>
    </location>
</feature>
<dbReference type="Proteomes" id="UP000765509">
    <property type="component" value="Unassembled WGS sequence"/>
</dbReference>
<evidence type="ECO:0000313" key="3">
    <source>
        <dbReference type="Proteomes" id="UP000765509"/>
    </source>
</evidence>
<evidence type="ECO:0000256" key="1">
    <source>
        <dbReference type="SAM" id="MobiDB-lite"/>
    </source>
</evidence>
<comment type="caution">
    <text evidence="2">The sequence shown here is derived from an EMBL/GenBank/DDBJ whole genome shotgun (WGS) entry which is preliminary data.</text>
</comment>
<organism evidence="2 3">
    <name type="scientific">Austropuccinia psidii MF-1</name>
    <dbReference type="NCBI Taxonomy" id="1389203"/>
    <lineage>
        <taxon>Eukaryota</taxon>
        <taxon>Fungi</taxon>
        <taxon>Dikarya</taxon>
        <taxon>Basidiomycota</taxon>
        <taxon>Pucciniomycotina</taxon>
        <taxon>Pucciniomycetes</taxon>
        <taxon>Pucciniales</taxon>
        <taxon>Sphaerophragmiaceae</taxon>
        <taxon>Austropuccinia</taxon>
    </lineage>
</organism>
<sequence length="118" mass="13086">MLTPPHHPPDDTLTLSPHLHPHHSLFPPNTAYHPYTCGVPSQNAPNTTDPYACVVPSQHSPNTAYHPYARCAHLTCSRHHLSLRLCSSPDMLPTLLTILKLEECSPNMFPTPLILTLV</sequence>